<dbReference type="Proteomes" id="UP000247702">
    <property type="component" value="Unassembled WGS sequence"/>
</dbReference>
<accession>A0A2Z6QAY9</accession>
<dbReference type="EMBL" id="BEXD01000423">
    <property type="protein sequence ID" value="GBB87337.1"/>
    <property type="molecule type" value="Genomic_DNA"/>
</dbReference>
<comment type="caution">
    <text evidence="2">The sequence shown here is derived from an EMBL/GenBank/DDBJ whole genome shotgun (WGS) entry which is preliminary data.</text>
</comment>
<keyword evidence="3" id="KW-1185">Reference proteome</keyword>
<proteinExistence type="predicted"/>
<feature type="compositionally biased region" description="Polar residues" evidence="1">
    <location>
        <begin position="402"/>
        <end position="423"/>
    </location>
</feature>
<feature type="compositionally biased region" description="Low complexity" evidence="1">
    <location>
        <begin position="139"/>
        <end position="149"/>
    </location>
</feature>
<feature type="region of interest" description="Disordered" evidence="1">
    <location>
        <begin position="136"/>
        <end position="196"/>
    </location>
</feature>
<dbReference type="AlphaFoldDB" id="A0A2Z6QAY9"/>
<feature type="region of interest" description="Disordered" evidence="1">
    <location>
        <begin position="394"/>
        <end position="458"/>
    </location>
</feature>
<protein>
    <submittedName>
        <fullName evidence="2">Uncharacterized protein</fullName>
    </submittedName>
</protein>
<organism evidence="2 3">
    <name type="scientific">Rhizophagus clarus</name>
    <dbReference type="NCBI Taxonomy" id="94130"/>
    <lineage>
        <taxon>Eukaryota</taxon>
        <taxon>Fungi</taxon>
        <taxon>Fungi incertae sedis</taxon>
        <taxon>Mucoromycota</taxon>
        <taxon>Glomeromycotina</taxon>
        <taxon>Glomeromycetes</taxon>
        <taxon>Glomerales</taxon>
        <taxon>Glomeraceae</taxon>
        <taxon>Rhizophagus</taxon>
    </lineage>
</organism>
<evidence type="ECO:0000313" key="2">
    <source>
        <dbReference type="EMBL" id="GBB87337.1"/>
    </source>
</evidence>
<evidence type="ECO:0000256" key="1">
    <source>
        <dbReference type="SAM" id="MobiDB-lite"/>
    </source>
</evidence>
<sequence>MDSSTQETLHSDPEWFFRHCKDDVFKTARIAAKGIILQNSKVFSELELDEQLMTTFLTKNKDVMQLVELSEVIKPPPRSPLLASFIATILGRFVKDCKYHDWKYCTANLEIQPPVQPQQTTPDIKISQPIQHQLDSMNLDDTTGNTTDLVPSTPHRSAPITPPATPLSRAQKNSARKKLKKLQQQQQQIPNNNPFIIPTDNFNNSNLILTGYCPQQEEQAQLLDLVVYDIPAKWDSYTLLENLSFWGKIVSISTRVHKKYLSARVRLIPNHACLKAYNGGEWSVELGGIPVRWFPASWNLSERKQREKFQAVITDILADMTESSLFPNCTPSIFLAESGMKSFKIIKESSGRRKLIGYFATWDQVSKCISTPQLWNDVSLSWCRYSSPRLGFKKHPPVRIGNTGNTSRRSKSSHQITNTQFSGNLRFHNQKKKENNSKNSGSSAKKNSHFKTSQSNGPDVNKLIAGLKALLEQLT</sequence>
<gene>
    <name evidence="2" type="ORF">RclHR1_13790004</name>
</gene>
<reference evidence="2 3" key="1">
    <citation type="submission" date="2017-11" db="EMBL/GenBank/DDBJ databases">
        <title>The genome of Rhizophagus clarus HR1 reveals common genetic basis of auxotrophy among arbuscular mycorrhizal fungi.</title>
        <authorList>
            <person name="Kobayashi Y."/>
        </authorList>
    </citation>
    <scope>NUCLEOTIDE SEQUENCE [LARGE SCALE GENOMIC DNA]</scope>
    <source>
        <strain evidence="2 3">HR1</strain>
    </source>
</reference>
<evidence type="ECO:0000313" key="3">
    <source>
        <dbReference type="Proteomes" id="UP000247702"/>
    </source>
</evidence>
<name>A0A2Z6QAY9_9GLOM</name>